<evidence type="ECO:0000313" key="8">
    <source>
        <dbReference type="Proteomes" id="UP000622797"/>
    </source>
</evidence>
<feature type="transmembrane region" description="Helical" evidence="6">
    <location>
        <begin position="321"/>
        <end position="345"/>
    </location>
</feature>
<feature type="transmembrane region" description="Helical" evidence="6">
    <location>
        <begin position="216"/>
        <end position="237"/>
    </location>
</feature>
<comment type="caution">
    <text evidence="7">The sequence shown here is derived from an EMBL/GenBank/DDBJ whole genome shotgun (WGS) entry which is preliminary data.</text>
</comment>
<feature type="transmembrane region" description="Helical" evidence="6">
    <location>
        <begin position="468"/>
        <end position="491"/>
    </location>
</feature>
<reference evidence="7" key="1">
    <citation type="journal article" date="2020" name="BMC Genomics">
        <title>Correction to: Identification and distribution of gene clusters required for synthesis of sphingolipid metabolism inhibitors in diverse species of the filamentous fungus Fusarium.</title>
        <authorList>
            <person name="Kim H.S."/>
            <person name="Lohmar J.M."/>
            <person name="Busman M."/>
            <person name="Brown D.W."/>
            <person name="Naumann T.A."/>
            <person name="Divon H.H."/>
            <person name="Lysoe E."/>
            <person name="Uhlig S."/>
            <person name="Proctor R.H."/>
        </authorList>
    </citation>
    <scope>NUCLEOTIDE SEQUENCE</scope>
    <source>
        <strain evidence="7">NRRL 20472</strain>
    </source>
</reference>
<evidence type="ECO:0000256" key="2">
    <source>
        <dbReference type="ARBA" id="ARBA00022692"/>
    </source>
</evidence>
<feature type="transmembrane region" description="Helical" evidence="6">
    <location>
        <begin position="365"/>
        <end position="388"/>
    </location>
</feature>
<dbReference type="Pfam" id="PF07690">
    <property type="entry name" value="MFS_1"/>
    <property type="match status" value="1"/>
</dbReference>
<feature type="transmembrane region" description="Helical" evidence="6">
    <location>
        <begin position="503"/>
        <end position="522"/>
    </location>
</feature>
<reference evidence="7" key="2">
    <citation type="submission" date="2020-05" db="EMBL/GenBank/DDBJ databases">
        <authorList>
            <person name="Kim H.-S."/>
            <person name="Proctor R.H."/>
            <person name="Brown D.W."/>
        </authorList>
    </citation>
    <scope>NUCLEOTIDE SEQUENCE</scope>
    <source>
        <strain evidence="7">NRRL 20472</strain>
    </source>
</reference>
<feature type="transmembrane region" description="Helical" evidence="6">
    <location>
        <begin position="409"/>
        <end position="428"/>
    </location>
</feature>
<evidence type="ECO:0008006" key="9">
    <source>
        <dbReference type="Google" id="ProtNLM"/>
    </source>
</evidence>
<dbReference type="PANTHER" id="PTHR23502">
    <property type="entry name" value="MAJOR FACILITATOR SUPERFAMILY"/>
    <property type="match status" value="1"/>
</dbReference>
<dbReference type="OrthoDB" id="5215911at2759"/>
<feature type="transmembrane region" description="Helical" evidence="6">
    <location>
        <begin position="63"/>
        <end position="88"/>
    </location>
</feature>
<dbReference type="Gene3D" id="1.20.1250.20">
    <property type="entry name" value="MFS general substrate transporter like domains"/>
    <property type="match status" value="1"/>
</dbReference>
<dbReference type="InterPro" id="IPR036259">
    <property type="entry name" value="MFS_trans_sf"/>
</dbReference>
<dbReference type="InterPro" id="IPR011701">
    <property type="entry name" value="MFS"/>
</dbReference>
<keyword evidence="3 6" id="KW-1133">Transmembrane helix</keyword>
<dbReference type="AlphaFoldDB" id="A0A8H4UA77"/>
<dbReference type="GO" id="GO:0022857">
    <property type="term" value="F:transmembrane transporter activity"/>
    <property type="evidence" value="ECO:0007669"/>
    <property type="project" value="InterPro"/>
</dbReference>
<dbReference type="EMBL" id="JABEXW010000059">
    <property type="protein sequence ID" value="KAF4972369.1"/>
    <property type="molecule type" value="Genomic_DNA"/>
</dbReference>
<proteinExistence type="predicted"/>
<keyword evidence="2 6" id="KW-0812">Transmembrane</keyword>
<keyword evidence="5" id="KW-0325">Glycoprotein</keyword>
<dbReference type="GO" id="GO:0005886">
    <property type="term" value="C:plasma membrane"/>
    <property type="evidence" value="ECO:0007669"/>
    <property type="project" value="TreeGrafter"/>
</dbReference>
<comment type="subcellular location">
    <subcellularLocation>
        <location evidence="1">Membrane</location>
        <topology evidence="1">Multi-pass membrane protein</topology>
    </subcellularLocation>
</comment>
<evidence type="ECO:0000256" key="3">
    <source>
        <dbReference type="ARBA" id="ARBA00022989"/>
    </source>
</evidence>
<evidence type="ECO:0000256" key="1">
    <source>
        <dbReference type="ARBA" id="ARBA00004141"/>
    </source>
</evidence>
<gene>
    <name evidence="7" type="ORF">FSARC_1054</name>
</gene>
<keyword evidence="4 6" id="KW-0472">Membrane</keyword>
<evidence type="ECO:0000256" key="4">
    <source>
        <dbReference type="ARBA" id="ARBA00023136"/>
    </source>
</evidence>
<evidence type="ECO:0000256" key="5">
    <source>
        <dbReference type="ARBA" id="ARBA00023180"/>
    </source>
</evidence>
<dbReference type="SUPFAM" id="SSF103473">
    <property type="entry name" value="MFS general substrate transporter"/>
    <property type="match status" value="1"/>
</dbReference>
<sequence>MSSAEVQSPPLSDFVPGTVHLVDLDRTLNTRHAQNGRQDIVLVPIPSDDPDDPLNWSSWRKTLLLSCLCVYCLSVGIASAAIYSVLVPISIATGLTVGDLNAGTGYMFLTLGWGCLIWQPLAQKFGKRPVYLLSLLGTTAMMIWAPHARNNGQWIANKILQGLFGAPIESLCEISISDTYFAHERGTYMGFYALFIAGSNFLAPVMSGFISDGQGWQWVLHWCAIFNGVAFVILLFCMEETNYLRTTNLAPVDDQADIPNEPPKITSDGEKADKCQVAASSDIGNGSVRPSKKTYFDKVKIFRRRYVLDNVPYKGMVTRPFLYFSLPAVVFSGFMYGSVICYFNVLNATASVIMSAPPYSFSPSIVGLCYMSCVIGVCLGMYYSGPLGDKLVLWKARRNNGMMEPEYRLWLFVAPTFAVPGALLLWGVGTAHQVHWVGLLFAMGMLGASITVGCQLSISYCIDCYTDLGADAIVTLILIRNTMSFAVSYGVTPWVINMGYQNAFIVAAFVAMAQMAVALLFIKYGKQLRIASIGRYWKYLQQVKEDGLLH</sequence>
<feature type="transmembrane region" description="Helical" evidence="6">
    <location>
        <begin position="434"/>
        <end position="456"/>
    </location>
</feature>
<accession>A0A8H4UA77</accession>
<evidence type="ECO:0000256" key="6">
    <source>
        <dbReference type="SAM" id="Phobius"/>
    </source>
</evidence>
<feature type="transmembrane region" description="Helical" evidence="6">
    <location>
        <begin position="188"/>
        <end position="210"/>
    </location>
</feature>
<name>A0A8H4UA77_9HYPO</name>
<dbReference type="Proteomes" id="UP000622797">
    <property type="component" value="Unassembled WGS sequence"/>
</dbReference>
<keyword evidence="8" id="KW-1185">Reference proteome</keyword>
<protein>
    <recommendedName>
        <fullName evidence="9">Major facilitator superfamily (MFS) profile domain-containing protein</fullName>
    </recommendedName>
</protein>
<feature type="transmembrane region" description="Helical" evidence="6">
    <location>
        <begin position="100"/>
        <end position="118"/>
    </location>
</feature>
<evidence type="ECO:0000313" key="7">
    <source>
        <dbReference type="EMBL" id="KAF4972369.1"/>
    </source>
</evidence>
<organism evidence="7 8">
    <name type="scientific">Fusarium sarcochroum</name>
    <dbReference type="NCBI Taxonomy" id="1208366"/>
    <lineage>
        <taxon>Eukaryota</taxon>
        <taxon>Fungi</taxon>
        <taxon>Dikarya</taxon>
        <taxon>Ascomycota</taxon>
        <taxon>Pezizomycotina</taxon>
        <taxon>Sordariomycetes</taxon>
        <taxon>Hypocreomycetidae</taxon>
        <taxon>Hypocreales</taxon>
        <taxon>Nectriaceae</taxon>
        <taxon>Fusarium</taxon>
        <taxon>Fusarium lateritium species complex</taxon>
    </lineage>
</organism>
<dbReference type="PANTHER" id="PTHR23502:SF30">
    <property type="entry name" value="TRANSPORTER, PUTATIVE (AFU_ORTHOLOGUE AFUA_8G04702)-RELATED"/>
    <property type="match status" value="1"/>
</dbReference>